<dbReference type="InterPro" id="IPR036583">
    <property type="entry name" value="23S_rRNA_IVS_sf"/>
</dbReference>
<dbReference type="AlphaFoldDB" id="A0A1M6L5J5"/>
<dbReference type="Gene3D" id="1.20.1440.60">
    <property type="entry name" value="23S rRNA-intervening sequence"/>
    <property type="match status" value="1"/>
</dbReference>
<dbReference type="Pfam" id="PF05635">
    <property type="entry name" value="23S_rRNA_IVP"/>
    <property type="match status" value="1"/>
</dbReference>
<name>A0A1M6L5J5_PARC5</name>
<sequence length="121" mass="14260">MATFRSFQELDSWNLARELVREIYYISRTTELHKDYGLKDQIQRSSVSIMSNIAEGFERNSRKEFIRFLNIARGSSAEVKSQLYVLLDIGYIDEKTFNKLYKKTSYISKTLLGLINYLIKK</sequence>
<dbReference type="PANTHER" id="PTHR38471">
    <property type="entry name" value="FOUR HELIX BUNDLE PROTEIN"/>
    <property type="match status" value="1"/>
</dbReference>
<dbReference type="STRING" id="1121301.SAMN02745912_00666"/>
<evidence type="ECO:0000313" key="2">
    <source>
        <dbReference type="Proteomes" id="UP000184465"/>
    </source>
</evidence>
<dbReference type="RefSeq" id="WP_073146952.1">
    <property type="nucleotide sequence ID" value="NZ_FRAG01000005.1"/>
</dbReference>
<dbReference type="CDD" id="cd16377">
    <property type="entry name" value="23S_rRNA_IVP_like"/>
    <property type="match status" value="1"/>
</dbReference>
<dbReference type="NCBIfam" id="TIGR02436">
    <property type="entry name" value="four helix bundle protein"/>
    <property type="match status" value="1"/>
</dbReference>
<organism evidence="1 2">
    <name type="scientific">Paramaledivibacter caminithermalis (strain DSM 15212 / CIP 107654 / DViRD3)</name>
    <name type="common">Clostridium caminithermale</name>
    <dbReference type="NCBI Taxonomy" id="1121301"/>
    <lineage>
        <taxon>Bacteria</taxon>
        <taxon>Bacillati</taxon>
        <taxon>Bacillota</taxon>
        <taxon>Clostridia</taxon>
        <taxon>Peptostreptococcales</taxon>
        <taxon>Caminicellaceae</taxon>
        <taxon>Paramaledivibacter</taxon>
    </lineage>
</organism>
<dbReference type="OrthoDB" id="160990at2"/>
<dbReference type="PANTHER" id="PTHR38471:SF2">
    <property type="entry name" value="FOUR HELIX BUNDLE PROTEIN"/>
    <property type="match status" value="1"/>
</dbReference>
<gene>
    <name evidence="1" type="ORF">SAMN02745912_00666</name>
</gene>
<accession>A0A1M6L5J5</accession>
<evidence type="ECO:0000313" key="1">
    <source>
        <dbReference type="EMBL" id="SHJ66486.1"/>
    </source>
</evidence>
<dbReference type="SUPFAM" id="SSF158446">
    <property type="entry name" value="IVS-encoded protein-like"/>
    <property type="match status" value="1"/>
</dbReference>
<reference evidence="1 2" key="1">
    <citation type="submission" date="2016-11" db="EMBL/GenBank/DDBJ databases">
        <authorList>
            <person name="Jaros S."/>
            <person name="Januszkiewicz K."/>
            <person name="Wedrychowicz H."/>
        </authorList>
    </citation>
    <scope>NUCLEOTIDE SEQUENCE [LARGE SCALE GENOMIC DNA]</scope>
    <source>
        <strain evidence="1 2">DSM 15212</strain>
    </source>
</reference>
<dbReference type="EMBL" id="FRAG01000005">
    <property type="protein sequence ID" value="SHJ66486.1"/>
    <property type="molecule type" value="Genomic_DNA"/>
</dbReference>
<dbReference type="Proteomes" id="UP000184465">
    <property type="component" value="Unassembled WGS sequence"/>
</dbReference>
<proteinExistence type="predicted"/>
<protein>
    <submittedName>
        <fullName evidence="1">Four helix bundle protein</fullName>
    </submittedName>
</protein>
<dbReference type="InterPro" id="IPR012657">
    <property type="entry name" value="23S_rRNA-intervening_sequence"/>
</dbReference>
<keyword evidence="2" id="KW-1185">Reference proteome</keyword>